<organism evidence="1 2">
    <name type="scientific">Aspergillus wentii DTO 134E9</name>
    <dbReference type="NCBI Taxonomy" id="1073089"/>
    <lineage>
        <taxon>Eukaryota</taxon>
        <taxon>Fungi</taxon>
        <taxon>Dikarya</taxon>
        <taxon>Ascomycota</taxon>
        <taxon>Pezizomycotina</taxon>
        <taxon>Eurotiomycetes</taxon>
        <taxon>Eurotiomycetidae</taxon>
        <taxon>Eurotiales</taxon>
        <taxon>Aspergillaceae</taxon>
        <taxon>Aspergillus</taxon>
        <taxon>Aspergillus subgen. Cremei</taxon>
    </lineage>
</organism>
<dbReference type="GeneID" id="63749289"/>
<keyword evidence="2" id="KW-1185">Reference proteome</keyword>
<dbReference type="EMBL" id="KV878221">
    <property type="protein sequence ID" value="OJJ29552.1"/>
    <property type="molecule type" value="Genomic_DNA"/>
</dbReference>
<evidence type="ECO:0000313" key="1">
    <source>
        <dbReference type="EMBL" id="OJJ29552.1"/>
    </source>
</evidence>
<dbReference type="RefSeq" id="XP_040683229.1">
    <property type="nucleotide sequence ID" value="XM_040833441.1"/>
</dbReference>
<dbReference type="VEuPathDB" id="FungiDB:ASPWEDRAFT_306263"/>
<dbReference type="AlphaFoldDB" id="A0A1L9R3V0"/>
<reference evidence="2" key="1">
    <citation type="journal article" date="2017" name="Genome Biol.">
        <title>Comparative genomics reveals high biological diversity and specific adaptations in the industrially and medically important fungal genus Aspergillus.</title>
        <authorList>
            <person name="de Vries R.P."/>
            <person name="Riley R."/>
            <person name="Wiebenga A."/>
            <person name="Aguilar-Osorio G."/>
            <person name="Amillis S."/>
            <person name="Uchima C.A."/>
            <person name="Anderluh G."/>
            <person name="Asadollahi M."/>
            <person name="Askin M."/>
            <person name="Barry K."/>
            <person name="Battaglia E."/>
            <person name="Bayram O."/>
            <person name="Benocci T."/>
            <person name="Braus-Stromeyer S.A."/>
            <person name="Caldana C."/>
            <person name="Canovas D."/>
            <person name="Cerqueira G.C."/>
            <person name="Chen F."/>
            <person name="Chen W."/>
            <person name="Choi C."/>
            <person name="Clum A."/>
            <person name="Dos Santos R.A."/>
            <person name="Damasio A.R."/>
            <person name="Diallinas G."/>
            <person name="Emri T."/>
            <person name="Fekete E."/>
            <person name="Flipphi M."/>
            <person name="Freyberg S."/>
            <person name="Gallo A."/>
            <person name="Gournas C."/>
            <person name="Habgood R."/>
            <person name="Hainaut M."/>
            <person name="Harispe M.L."/>
            <person name="Henrissat B."/>
            <person name="Hilden K.S."/>
            <person name="Hope R."/>
            <person name="Hossain A."/>
            <person name="Karabika E."/>
            <person name="Karaffa L."/>
            <person name="Karanyi Z."/>
            <person name="Krasevec N."/>
            <person name="Kuo A."/>
            <person name="Kusch H."/>
            <person name="LaButti K."/>
            <person name="Lagendijk E.L."/>
            <person name="Lapidus A."/>
            <person name="Levasseur A."/>
            <person name="Lindquist E."/>
            <person name="Lipzen A."/>
            <person name="Logrieco A.F."/>
            <person name="MacCabe A."/>
            <person name="Maekelae M.R."/>
            <person name="Malavazi I."/>
            <person name="Melin P."/>
            <person name="Meyer V."/>
            <person name="Mielnichuk N."/>
            <person name="Miskei M."/>
            <person name="Molnar A.P."/>
            <person name="Mule G."/>
            <person name="Ngan C.Y."/>
            <person name="Orejas M."/>
            <person name="Orosz E."/>
            <person name="Ouedraogo J.P."/>
            <person name="Overkamp K.M."/>
            <person name="Park H.-S."/>
            <person name="Perrone G."/>
            <person name="Piumi F."/>
            <person name="Punt P.J."/>
            <person name="Ram A.F."/>
            <person name="Ramon A."/>
            <person name="Rauscher S."/>
            <person name="Record E."/>
            <person name="Riano-Pachon D.M."/>
            <person name="Robert V."/>
            <person name="Roehrig J."/>
            <person name="Ruller R."/>
            <person name="Salamov A."/>
            <person name="Salih N.S."/>
            <person name="Samson R.A."/>
            <person name="Sandor E."/>
            <person name="Sanguinetti M."/>
            <person name="Schuetze T."/>
            <person name="Sepcic K."/>
            <person name="Shelest E."/>
            <person name="Sherlock G."/>
            <person name="Sophianopoulou V."/>
            <person name="Squina F.M."/>
            <person name="Sun H."/>
            <person name="Susca A."/>
            <person name="Todd R.B."/>
            <person name="Tsang A."/>
            <person name="Unkles S.E."/>
            <person name="van de Wiele N."/>
            <person name="van Rossen-Uffink D."/>
            <person name="Oliveira J.V."/>
            <person name="Vesth T.C."/>
            <person name="Visser J."/>
            <person name="Yu J.-H."/>
            <person name="Zhou M."/>
            <person name="Andersen M.R."/>
            <person name="Archer D.B."/>
            <person name="Baker S.E."/>
            <person name="Benoit I."/>
            <person name="Brakhage A.A."/>
            <person name="Braus G.H."/>
            <person name="Fischer R."/>
            <person name="Frisvad J.C."/>
            <person name="Goldman G.H."/>
            <person name="Houbraken J."/>
            <person name="Oakley B."/>
            <person name="Pocsi I."/>
            <person name="Scazzocchio C."/>
            <person name="Seiboth B."/>
            <person name="vanKuyk P.A."/>
            <person name="Wortman J."/>
            <person name="Dyer P.S."/>
            <person name="Grigoriev I.V."/>
        </authorList>
    </citation>
    <scope>NUCLEOTIDE SEQUENCE [LARGE SCALE GENOMIC DNA]</scope>
    <source>
        <strain evidence="2">DTO 134E9</strain>
    </source>
</reference>
<evidence type="ECO:0000313" key="2">
    <source>
        <dbReference type="Proteomes" id="UP000184383"/>
    </source>
</evidence>
<name>A0A1L9R3V0_ASPWE</name>
<protein>
    <submittedName>
        <fullName evidence="1">Uncharacterized protein</fullName>
    </submittedName>
</protein>
<dbReference type="Proteomes" id="UP000184383">
    <property type="component" value="Unassembled WGS sequence"/>
</dbReference>
<gene>
    <name evidence="1" type="ORF">ASPWEDRAFT_306263</name>
</gene>
<sequence length="203" mass="22574">MALLQLDVAMCVIDSASVNISVSISSRDCWLQERYRSPAQCAEPIVLGGWSDLNPTNRCILLSALGTPIPQSHGVPIPSPFTWRGYACTPIADYSAWANDMAFIDFGWRIDTYTRSREPSFYSLSLCQSFAHVPVSLLCNLKVLDVFVFNSLFRNCGLNRILAVFWSSSVFFCLFHSSPDSSWSKSKGSIMTLPAVVLPHEVH</sequence>
<proteinExistence type="predicted"/>
<accession>A0A1L9R3V0</accession>